<sequence length="68" mass="7301">MGDQAVKTGYERGWKAMKIVGKSFFQKVNQFSFFAPAACVQRGGEARQDDGNATGFVAPGGVIALFKI</sequence>
<organism evidence="1 2">
    <name type="scientific">Pseudomonas hunanensis</name>
    <dbReference type="NCBI Taxonomy" id="1247546"/>
    <lineage>
        <taxon>Bacteria</taxon>
        <taxon>Pseudomonadati</taxon>
        <taxon>Pseudomonadota</taxon>
        <taxon>Gammaproteobacteria</taxon>
        <taxon>Pseudomonadales</taxon>
        <taxon>Pseudomonadaceae</taxon>
        <taxon>Pseudomonas</taxon>
    </lineage>
</organism>
<name>A0ABD6N1F8_9PSED</name>
<evidence type="ECO:0000313" key="1">
    <source>
        <dbReference type="EMBL" id="NWL47354.1"/>
    </source>
</evidence>
<proteinExistence type="predicted"/>
<comment type="caution">
    <text evidence="1">The sequence shown here is derived from an EMBL/GenBank/DDBJ whole genome shotgun (WGS) entry which is preliminary data.</text>
</comment>
<protein>
    <submittedName>
        <fullName evidence="1">Uncharacterized protein</fullName>
    </submittedName>
</protein>
<evidence type="ECO:0000313" key="2">
    <source>
        <dbReference type="Proteomes" id="UP000704738"/>
    </source>
</evidence>
<dbReference type="AlphaFoldDB" id="A0ABD6N1F8"/>
<dbReference type="EMBL" id="QJRE01000112">
    <property type="protein sequence ID" value="NWL47354.1"/>
    <property type="molecule type" value="Genomic_DNA"/>
</dbReference>
<accession>A0ABD6N1F8</accession>
<dbReference type="Proteomes" id="UP000704738">
    <property type="component" value="Unassembled WGS sequence"/>
</dbReference>
<reference evidence="1 2" key="1">
    <citation type="submission" date="2018-06" db="EMBL/GenBank/DDBJ databases">
        <title>Bacteria isolated from soil of Wuhan.</title>
        <authorList>
            <person name="Xiang W."/>
            <person name="Huang C."/>
        </authorList>
    </citation>
    <scope>NUCLEOTIDE SEQUENCE [LARGE SCALE GENOMIC DNA]</scope>
    <source>
        <strain evidence="2">xwS4</strain>
    </source>
</reference>
<gene>
    <name evidence="1" type="ORF">DM819_16210</name>
</gene>